<proteinExistence type="predicted"/>
<accession>A0A8X6PCT1</accession>
<organism evidence="2 3">
    <name type="scientific">Nephila pilipes</name>
    <name type="common">Giant wood spider</name>
    <name type="synonym">Nephila maculata</name>
    <dbReference type="NCBI Taxonomy" id="299642"/>
    <lineage>
        <taxon>Eukaryota</taxon>
        <taxon>Metazoa</taxon>
        <taxon>Ecdysozoa</taxon>
        <taxon>Arthropoda</taxon>
        <taxon>Chelicerata</taxon>
        <taxon>Arachnida</taxon>
        <taxon>Araneae</taxon>
        <taxon>Araneomorphae</taxon>
        <taxon>Entelegynae</taxon>
        <taxon>Araneoidea</taxon>
        <taxon>Nephilidae</taxon>
        <taxon>Nephila</taxon>
    </lineage>
</organism>
<reference evidence="2" key="1">
    <citation type="submission" date="2020-08" db="EMBL/GenBank/DDBJ databases">
        <title>Multicomponent nature underlies the extraordinary mechanical properties of spider dragline silk.</title>
        <authorList>
            <person name="Kono N."/>
            <person name="Nakamura H."/>
            <person name="Mori M."/>
            <person name="Yoshida Y."/>
            <person name="Ohtoshi R."/>
            <person name="Malay A.D."/>
            <person name="Moran D.A.P."/>
            <person name="Tomita M."/>
            <person name="Numata K."/>
            <person name="Arakawa K."/>
        </authorList>
    </citation>
    <scope>NUCLEOTIDE SEQUENCE</scope>
</reference>
<sequence>MCVRVFSFFFWFSFINYAFADRCAPAALVKPCVCTSNGADILLTCHNITKHTDLIDLIRRSEDYQFDYFLLKHSSIDFIPQQLITMKSFTSVRIIKSNLTDLFDEGSVKVESLEALILQTVSLKNGIRWEQFRNLQNLKRLIMKNVNVLALDDKFIDNMSRELEQLVLLRTNTSHINDNVFAKMSHLTDIIVQGNEITNLKRNMFPEISRTTNFFFEYASYYYYTFFSLTKLF</sequence>
<evidence type="ECO:0000313" key="3">
    <source>
        <dbReference type="Proteomes" id="UP000887013"/>
    </source>
</evidence>
<keyword evidence="3" id="KW-1185">Reference proteome</keyword>
<gene>
    <name evidence="2" type="ORF">NPIL_522871</name>
</gene>
<dbReference type="SUPFAM" id="SSF52058">
    <property type="entry name" value="L domain-like"/>
    <property type="match status" value="1"/>
</dbReference>
<dbReference type="EMBL" id="BMAW01067081">
    <property type="protein sequence ID" value="GFT58079.1"/>
    <property type="molecule type" value="Genomic_DNA"/>
</dbReference>
<evidence type="ECO:0000313" key="2">
    <source>
        <dbReference type="EMBL" id="GFT58079.1"/>
    </source>
</evidence>
<dbReference type="InterPro" id="IPR032675">
    <property type="entry name" value="LRR_dom_sf"/>
</dbReference>
<name>A0A8X6PCT1_NEPPI</name>
<dbReference type="AlphaFoldDB" id="A0A8X6PCT1"/>
<protein>
    <submittedName>
        <fullName evidence="2">Uncharacterized protein</fullName>
    </submittedName>
</protein>
<feature type="chain" id="PRO_5036452573" evidence="1">
    <location>
        <begin position="21"/>
        <end position="233"/>
    </location>
</feature>
<dbReference type="Gene3D" id="3.80.10.10">
    <property type="entry name" value="Ribonuclease Inhibitor"/>
    <property type="match status" value="1"/>
</dbReference>
<evidence type="ECO:0000256" key="1">
    <source>
        <dbReference type="SAM" id="SignalP"/>
    </source>
</evidence>
<keyword evidence="1" id="KW-0732">Signal</keyword>
<dbReference type="Proteomes" id="UP000887013">
    <property type="component" value="Unassembled WGS sequence"/>
</dbReference>
<comment type="caution">
    <text evidence="2">The sequence shown here is derived from an EMBL/GenBank/DDBJ whole genome shotgun (WGS) entry which is preliminary data.</text>
</comment>
<feature type="signal peptide" evidence="1">
    <location>
        <begin position="1"/>
        <end position="20"/>
    </location>
</feature>
<dbReference type="OrthoDB" id="6407938at2759"/>